<dbReference type="PROSITE" id="PS50889">
    <property type="entry name" value="S4"/>
    <property type="match status" value="1"/>
</dbReference>
<dbReference type="PIRSF" id="PIRSF005578">
    <property type="entry name" value="TlyA"/>
    <property type="match status" value="1"/>
</dbReference>
<organism evidence="5 6">
    <name type="scientific">Kaistia geumhonensis</name>
    <dbReference type="NCBI Taxonomy" id="410839"/>
    <lineage>
        <taxon>Bacteria</taxon>
        <taxon>Pseudomonadati</taxon>
        <taxon>Pseudomonadota</taxon>
        <taxon>Alphaproteobacteria</taxon>
        <taxon>Hyphomicrobiales</taxon>
        <taxon>Kaistiaceae</taxon>
        <taxon>Kaistia</taxon>
    </lineage>
</organism>
<gene>
    <name evidence="5" type="ORF">QO015_001342</name>
</gene>
<evidence type="ECO:0000313" key="6">
    <source>
        <dbReference type="Proteomes" id="UP001223743"/>
    </source>
</evidence>
<comment type="similarity">
    <text evidence="2">Belongs to the TlyA family.</text>
</comment>
<reference evidence="5 6" key="1">
    <citation type="submission" date="2023-07" db="EMBL/GenBank/DDBJ databases">
        <title>Genomic Encyclopedia of Type Strains, Phase IV (KMG-IV): sequencing the most valuable type-strain genomes for metagenomic binning, comparative biology and taxonomic classification.</title>
        <authorList>
            <person name="Goeker M."/>
        </authorList>
    </citation>
    <scope>NUCLEOTIDE SEQUENCE [LARGE SCALE GENOMIC DNA]</scope>
    <source>
        <strain evidence="5 6">B1-1</strain>
    </source>
</reference>
<evidence type="ECO:0000256" key="3">
    <source>
        <dbReference type="PROSITE-ProRule" id="PRU00182"/>
    </source>
</evidence>
<proteinExistence type="inferred from homology"/>
<dbReference type="RefSeq" id="WP_266280596.1">
    <property type="nucleotide sequence ID" value="NZ_JAPKNF010000001.1"/>
</dbReference>
<keyword evidence="5" id="KW-0489">Methyltransferase</keyword>
<dbReference type="CDD" id="cd00165">
    <property type="entry name" value="S4"/>
    <property type="match status" value="1"/>
</dbReference>
<dbReference type="GO" id="GO:0008168">
    <property type="term" value="F:methyltransferase activity"/>
    <property type="evidence" value="ECO:0007669"/>
    <property type="project" value="UniProtKB-KW"/>
</dbReference>
<dbReference type="GO" id="GO:0032259">
    <property type="term" value="P:methylation"/>
    <property type="evidence" value="ECO:0007669"/>
    <property type="project" value="UniProtKB-KW"/>
</dbReference>
<evidence type="ECO:0000256" key="1">
    <source>
        <dbReference type="ARBA" id="ARBA00022884"/>
    </source>
</evidence>
<dbReference type="EMBL" id="JAUSWJ010000001">
    <property type="protein sequence ID" value="MDQ0515729.1"/>
    <property type="molecule type" value="Genomic_DNA"/>
</dbReference>
<dbReference type="Gene3D" id="3.40.50.150">
    <property type="entry name" value="Vaccinia Virus protein VP39"/>
    <property type="match status" value="1"/>
</dbReference>
<name>A0ABU0M448_9HYPH</name>
<dbReference type="InterPro" id="IPR036986">
    <property type="entry name" value="S4_RNA-bd_sf"/>
</dbReference>
<evidence type="ECO:0000313" key="5">
    <source>
        <dbReference type="EMBL" id="MDQ0515729.1"/>
    </source>
</evidence>
<dbReference type="EC" id="2.1.1.226" evidence="5"/>
<dbReference type="CDD" id="cd02440">
    <property type="entry name" value="AdoMet_MTases"/>
    <property type="match status" value="1"/>
</dbReference>
<dbReference type="PANTHER" id="PTHR32319:SF0">
    <property type="entry name" value="BACTERIAL HEMOLYSIN-LIKE PROTEIN"/>
    <property type="match status" value="1"/>
</dbReference>
<dbReference type="SUPFAM" id="SSF55174">
    <property type="entry name" value="Alpha-L RNA-binding motif"/>
    <property type="match status" value="1"/>
</dbReference>
<dbReference type="Proteomes" id="UP001223743">
    <property type="component" value="Unassembled WGS sequence"/>
</dbReference>
<dbReference type="InterPro" id="IPR004538">
    <property type="entry name" value="Hemolysin_A/TlyA"/>
</dbReference>
<accession>A0ABU0M448</accession>
<keyword evidence="1 3" id="KW-0694">RNA-binding</keyword>
<keyword evidence="6" id="KW-1185">Reference proteome</keyword>
<dbReference type="EC" id="2.1.1.227" evidence="5"/>
<dbReference type="Pfam" id="PF01479">
    <property type="entry name" value="S4"/>
    <property type="match status" value="1"/>
</dbReference>
<dbReference type="Pfam" id="PF01728">
    <property type="entry name" value="FtsJ"/>
    <property type="match status" value="1"/>
</dbReference>
<evidence type="ECO:0000256" key="2">
    <source>
        <dbReference type="ARBA" id="ARBA00029460"/>
    </source>
</evidence>
<dbReference type="InterPro" id="IPR047048">
    <property type="entry name" value="TlyA"/>
</dbReference>
<evidence type="ECO:0000259" key="4">
    <source>
        <dbReference type="SMART" id="SM00363"/>
    </source>
</evidence>
<dbReference type="InterPro" id="IPR029063">
    <property type="entry name" value="SAM-dependent_MTases_sf"/>
</dbReference>
<dbReference type="InterPro" id="IPR002877">
    <property type="entry name" value="RNA_MeTrfase_FtsJ_dom"/>
</dbReference>
<dbReference type="Gene3D" id="3.10.290.10">
    <property type="entry name" value="RNA-binding S4 domain"/>
    <property type="match status" value="1"/>
</dbReference>
<protein>
    <submittedName>
        <fullName evidence="5">23S rRNA (Cytidine1920-2'-O)/16S rRNA (Cytidine1409-2'-O)-methyltransferase</fullName>
        <ecNumber evidence="5">2.1.1.226</ecNumber>
        <ecNumber evidence="5">2.1.1.227</ecNumber>
    </submittedName>
</protein>
<sequence length="250" mass="25617">MTDAPLRLDQALVARGLAPTRARARDAVLRGHVTVDGRPATKPSLAVGPDAALALDDPAAAYVSRSALKLVAGLDHFGYGAEGRVALDLGASTGGFTEVLLERGARRVHAIDVGHGQLDPRLAGDARVLAREGLNARDLVADDLGEAPEAVVSDMSFISLRLALPPALALAAPGAWGIFLVKPQFEVGRAGIGKGGIVRDPAEGHAAALAIAGWLGSGQGWQVDGLVPSPIAGGDGNHEFLLGARKEPAR</sequence>
<dbReference type="InterPro" id="IPR002942">
    <property type="entry name" value="S4_RNA-bd"/>
</dbReference>
<comment type="caution">
    <text evidence="5">The sequence shown here is derived from an EMBL/GenBank/DDBJ whole genome shotgun (WGS) entry which is preliminary data.</text>
</comment>
<keyword evidence="5" id="KW-0808">Transferase</keyword>
<dbReference type="SMART" id="SM00363">
    <property type="entry name" value="S4"/>
    <property type="match status" value="1"/>
</dbReference>
<dbReference type="PANTHER" id="PTHR32319">
    <property type="entry name" value="BACTERIAL HEMOLYSIN-LIKE PROTEIN"/>
    <property type="match status" value="1"/>
</dbReference>
<feature type="domain" description="RNA-binding S4" evidence="4">
    <location>
        <begin position="6"/>
        <end position="64"/>
    </location>
</feature>
<dbReference type="SUPFAM" id="SSF53335">
    <property type="entry name" value="S-adenosyl-L-methionine-dependent methyltransferases"/>
    <property type="match status" value="1"/>
</dbReference>